<proteinExistence type="predicted"/>
<comment type="caution">
    <text evidence="1">The sequence shown here is derived from an EMBL/GenBank/DDBJ whole genome shotgun (WGS) entry which is preliminary data.</text>
</comment>
<accession>A0A151NNR9</accession>
<name>A0A151NNR9_ALLMI</name>
<reference evidence="1 2" key="1">
    <citation type="journal article" date="2012" name="Genome Biol.">
        <title>Sequencing three crocodilian genomes to illuminate the evolution of archosaurs and amniotes.</title>
        <authorList>
            <person name="St John J.A."/>
            <person name="Braun E.L."/>
            <person name="Isberg S.R."/>
            <person name="Miles L.G."/>
            <person name="Chong A.Y."/>
            <person name="Gongora J."/>
            <person name="Dalzell P."/>
            <person name="Moran C."/>
            <person name="Bed'hom B."/>
            <person name="Abzhanov A."/>
            <person name="Burgess S.C."/>
            <person name="Cooksey A.M."/>
            <person name="Castoe T.A."/>
            <person name="Crawford N.G."/>
            <person name="Densmore L.D."/>
            <person name="Drew J.C."/>
            <person name="Edwards S.V."/>
            <person name="Faircloth B.C."/>
            <person name="Fujita M.K."/>
            <person name="Greenwold M.J."/>
            <person name="Hoffmann F.G."/>
            <person name="Howard J.M."/>
            <person name="Iguchi T."/>
            <person name="Janes D.E."/>
            <person name="Khan S.Y."/>
            <person name="Kohno S."/>
            <person name="de Koning A.J."/>
            <person name="Lance S.L."/>
            <person name="McCarthy F.M."/>
            <person name="McCormack J.E."/>
            <person name="Merchant M.E."/>
            <person name="Peterson D.G."/>
            <person name="Pollock D.D."/>
            <person name="Pourmand N."/>
            <person name="Raney B.J."/>
            <person name="Roessler K.A."/>
            <person name="Sanford J.R."/>
            <person name="Sawyer R.H."/>
            <person name="Schmidt C.J."/>
            <person name="Triplett E.W."/>
            <person name="Tuberville T.D."/>
            <person name="Venegas-Anaya M."/>
            <person name="Howard J.T."/>
            <person name="Jarvis E.D."/>
            <person name="Guillette L.J.Jr."/>
            <person name="Glenn T.C."/>
            <person name="Green R.E."/>
            <person name="Ray D.A."/>
        </authorList>
    </citation>
    <scope>NUCLEOTIDE SEQUENCE [LARGE SCALE GENOMIC DNA]</scope>
    <source>
        <strain evidence="1">KSC_2009_1</strain>
    </source>
</reference>
<protein>
    <submittedName>
        <fullName evidence="1">Uncharacterized protein</fullName>
    </submittedName>
</protein>
<sequence>MKYLKSYHGIYHVATLSFSQIVYRSLLESTPQGHRRQGILQSRNNEYLNLFPSGIWPTDAHGGEATSPSEDV</sequence>
<keyword evidence="2" id="KW-1185">Reference proteome</keyword>
<organism evidence="1 2">
    <name type="scientific">Alligator mississippiensis</name>
    <name type="common">American alligator</name>
    <dbReference type="NCBI Taxonomy" id="8496"/>
    <lineage>
        <taxon>Eukaryota</taxon>
        <taxon>Metazoa</taxon>
        <taxon>Chordata</taxon>
        <taxon>Craniata</taxon>
        <taxon>Vertebrata</taxon>
        <taxon>Euteleostomi</taxon>
        <taxon>Archelosauria</taxon>
        <taxon>Archosauria</taxon>
        <taxon>Crocodylia</taxon>
        <taxon>Alligatoridae</taxon>
        <taxon>Alligatorinae</taxon>
        <taxon>Alligator</taxon>
    </lineage>
</organism>
<evidence type="ECO:0000313" key="2">
    <source>
        <dbReference type="Proteomes" id="UP000050525"/>
    </source>
</evidence>
<evidence type="ECO:0000313" key="1">
    <source>
        <dbReference type="EMBL" id="KYO38471.1"/>
    </source>
</evidence>
<dbReference type="EMBL" id="AKHW03002524">
    <property type="protein sequence ID" value="KYO38471.1"/>
    <property type="molecule type" value="Genomic_DNA"/>
</dbReference>
<gene>
    <name evidence="1" type="ORF">Y1Q_0015701</name>
</gene>
<dbReference type="Proteomes" id="UP000050525">
    <property type="component" value="Unassembled WGS sequence"/>
</dbReference>
<dbReference type="AlphaFoldDB" id="A0A151NNR9"/>